<proteinExistence type="predicted"/>
<evidence type="ECO:0000313" key="2">
    <source>
        <dbReference type="Proteomes" id="UP000176216"/>
    </source>
</evidence>
<gene>
    <name evidence="1" type="ORF">A2W71_02005</name>
</gene>
<reference evidence="1 2" key="1">
    <citation type="journal article" date="2016" name="Nat. Commun.">
        <title>Thousands of microbial genomes shed light on interconnected biogeochemical processes in an aquifer system.</title>
        <authorList>
            <person name="Anantharaman K."/>
            <person name="Brown C.T."/>
            <person name="Hug L.A."/>
            <person name="Sharon I."/>
            <person name="Castelle C.J."/>
            <person name="Probst A.J."/>
            <person name="Thomas B.C."/>
            <person name="Singh A."/>
            <person name="Wilkins M.J."/>
            <person name="Karaoz U."/>
            <person name="Brodie E.L."/>
            <person name="Williams K.H."/>
            <person name="Hubbard S.S."/>
            <person name="Banfield J.F."/>
        </authorList>
    </citation>
    <scope>NUCLEOTIDE SEQUENCE [LARGE SCALE GENOMIC DNA]</scope>
</reference>
<dbReference type="EMBL" id="MHMJ01000032">
    <property type="protein sequence ID" value="OGZ25132.1"/>
    <property type="molecule type" value="Genomic_DNA"/>
</dbReference>
<evidence type="ECO:0000313" key="1">
    <source>
        <dbReference type="EMBL" id="OGZ25132.1"/>
    </source>
</evidence>
<name>A0A1G2EHR6_9BACT</name>
<sequence length="175" mass="17489">MGRVLISVAIVVLAIAGVSFGGDIQMQGLNGSWNQLLNLPDGGNQVAQSISAVSLDQALQDSCASLGQTITAMVALNASNSGGGQIIQGTNANGDQTQYSDPVQSGNYEVDVTQILLGPGNKTAATSAIVAGSQTNAGGGSFLGQTTFIGITEFASGVGTQVQNAGVVANQFQAN</sequence>
<dbReference type="AlphaFoldDB" id="A0A1G2EHR6"/>
<accession>A0A1G2EHR6</accession>
<comment type="caution">
    <text evidence="1">The sequence shown here is derived from an EMBL/GenBank/DDBJ whole genome shotgun (WGS) entry which is preliminary data.</text>
</comment>
<dbReference type="Proteomes" id="UP000176216">
    <property type="component" value="Unassembled WGS sequence"/>
</dbReference>
<protein>
    <submittedName>
        <fullName evidence="1">Uncharacterized protein</fullName>
    </submittedName>
</protein>
<organism evidence="1 2">
    <name type="scientific">Candidatus Nealsonbacteria bacterium RIFCSPLOWO2_02_39_8</name>
    <dbReference type="NCBI Taxonomy" id="1801674"/>
    <lineage>
        <taxon>Bacteria</taxon>
        <taxon>Candidatus Nealsoniibacteriota</taxon>
    </lineage>
</organism>